<keyword evidence="3" id="KW-0964">Secreted</keyword>
<evidence type="ECO:0000313" key="9">
    <source>
        <dbReference type="Proteomes" id="UP000694546"/>
    </source>
</evidence>
<name>A0A8C4ZXZ4_GADMO</name>
<comment type="similarity">
    <text evidence="2">Belongs to the tachykinin family.</text>
</comment>
<evidence type="ECO:0000256" key="4">
    <source>
        <dbReference type="ARBA" id="ARBA00022685"/>
    </source>
</evidence>
<evidence type="ECO:0000256" key="2">
    <source>
        <dbReference type="ARBA" id="ARBA00007518"/>
    </source>
</evidence>
<evidence type="ECO:0000256" key="6">
    <source>
        <dbReference type="ARBA" id="ARBA00022815"/>
    </source>
</evidence>
<dbReference type="AlphaFoldDB" id="A0A8C4ZXZ4"/>
<keyword evidence="9" id="KW-1185">Reference proteome</keyword>
<accession>A0A8C4ZXZ4</accession>
<feature type="signal peptide" evidence="7">
    <location>
        <begin position="1"/>
        <end position="24"/>
    </location>
</feature>
<dbReference type="InterPro" id="IPR013055">
    <property type="entry name" value="Tachy_Neuro_lke_CS"/>
</dbReference>
<dbReference type="PANTHER" id="PTHR11250">
    <property type="entry name" value="TACHYKININ"/>
    <property type="match status" value="1"/>
</dbReference>
<dbReference type="GO" id="GO:0005576">
    <property type="term" value="C:extracellular region"/>
    <property type="evidence" value="ECO:0007669"/>
    <property type="project" value="UniProtKB-SubCell"/>
</dbReference>
<evidence type="ECO:0000256" key="3">
    <source>
        <dbReference type="ARBA" id="ARBA00022525"/>
    </source>
</evidence>
<dbReference type="PROSITE" id="PS00267">
    <property type="entry name" value="TACHYKININ"/>
    <property type="match status" value="1"/>
</dbReference>
<dbReference type="Proteomes" id="UP000694546">
    <property type="component" value="Chromosome 2"/>
</dbReference>
<evidence type="ECO:0000256" key="7">
    <source>
        <dbReference type="SAM" id="SignalP"/>
    </source>
</evidence>
<dbReference type="PANTHER" id="PTHR11250:SF5">
    <property type="entry name" value="PROTACHYKININ-1-LIKE ISOFORM X1-RELATED"/>
    <property type="match status" value="1"/>
</dbReference>
<keyword evidence="4" id="KW-0165">Cleavage on pair of basic residues</keyword>
<sequence>MEMLKFIVLLLVAVFAQVYTVVLGSPLSSEVDGEIWSTDNWQGFPPEGALTTRLADLMKRSRAQQFHGLMGRSTADVTQLSKLGRKRNKGEMFVGLMGRRGLRGGKSTQSSGFRTHKWDCWESYCFNFTFLPVLVKVNISTAAYCVGMGVQALNESTKATLSLLPCLRLGFKRSMLFTRHLLSRNSNVILFRLIFMPKSCVCLCVCVKRK</sequence>
<feature type="chain" id="PRO_5045395956" evidence="7">
    <location>
        <begin position="25"/>
        <end position="210"/>
    </location>
</feature>
<keyword evidence="5 7" id="KW-0732">Signal</keyword>
<organism evidence="8 9">
    <name type="scientific">Gadus morhua</name>
    <name type="common">Atlantic cod</name>
    <dbReference type="NCBI Taxonomy" id="8049"/>
    <lineage>
        <taxon>Eukaryota</taxon>
        <taxon>Metazoa</taxon>
        <taxon>Chordata</taxon>
        <taxon>Craniata</taxon>
        <taxon>Vertebrata</taxon>
        <taxon>Euteleostomi</taxon>
        <taxon>Actinopterygii</taxon>
        <taxon>Neopterygii</taxon>
        <taxon>Teleostei</taxon>
        <taxon>Neoteleostei</taxon>
        <taxon>Acanthomorphata</taxon>
        <taxon>Zeiogadaria</taxon>
        <taxon>Gadariae</taxon>
        <taxon>Gadiformes</taxon>
        <taxon>Gadoidei</taxon>
        <taxon>Gadidae</taxon>
        <taxon>Gadus</taxon>
    </lineage>
</organism>
<comment type="subcellular location">
    <subcellularLocation>
        <location evidence="1">Secreted</location>
    </subcellularLocation>
</comment>
<dbReference type="GeneTree" id="ENSGT00650000094974"/>
<keyword evidence="6" id="KW-0027">Amidation</keyword>
<protein>
    <submittedName>
        <fullName evidence="8">Uncharacterized protein</fullName>
    </submittedName>
</protein>
<evidence type="ECO:0000256" key="5">
    <source>
        <dbReference type="ARBA" id="ARBA00022729"/>
    </source>
</evidence>
<dbReference type="Ensembl" id="ENSGMOT00000042231.1">
    <property type="protein sequence ID" value="ENSGMOP00000023895.1"/>
    <property type="gene ID" value="ENSGMOG00000027393.1"/>
</dbReference>
<reference evidence="8" key="1">
    <citation type="submission" date="2025-08" db="UniProtKB">
        <authorList>
            <consortium name="Ensembl"/>
        </authorList>
    </citation>
    <scope>IDENTIFICATION</scope>
</reference>
<evidence type="ECO:0000256" key="1">
    <source>
        <dbReference type="ARBA" id="ARBA00004613"/>
    </source>
</evidence>
<reference evidence="8" key="2">
    <citation type="submission" date="2025-09" db="UniProtKB">
        <authorList>
            <consortium name="Ensembl"/>
        </authorList>
    </citation>
    <scope>IDENTIFICATION</scope>
</reference>
<proteinExistence type="inferred from homology"/>
<evidence type="ECO:0000313" key="8">
    <source>
        <dbReference type="Ensembl" id="ENSGMOP00000023895.1"/>
    </source>
</evidence>